<proteinExistence type="predicted"/>
<dbReference type="EMBL" id="JAGSPC010000004">
    <property type="protein sequence ID" value="MBV7260318.1"/>
    <property type="molecule type" value="Genomic_DNA"/>
</dbReference>
<dbReference type="GO" id="GO:0003700">
    <property type="term" value="F:DNA-binding transcription factor activity"/>
    <property type="evidence" value="ECO:0007669"/>
    <property type="project" value="TreeGrafter"/>
</dbReference>
<gene>
    <name evidence="2" type="ORF">KCG46_12125</name>
</gene>
<dbReference type="InterPro" id="IPR000595">
    <property type="entry name" value="cNMP-bd_dom"/>
</dbReference>
<feature type="domain" description="Cyclic nucleotide-binding" evidence="1">
    <location>
        <begin position="24"/>
        <end position="114"/>
    </location>
</feature>
<accession>A0A9X1JP40</accession>
<reference evidence="2" key="1">
    <citation type="submission" date="2021-04" db="EMBL/GenBank/DDBJ databases">
        <authorList>
            <person name="Pira H."/>
            <person name="Risdian C."/>
            <person name="Wink J."/>
        </authorList>
    </citation>
    <scope>NUCLEOTIDE SEQUENCE</scope>
    <source>
        <strain evidence="2">WH158</strain>
    </source>
</reference>
<dbReference type="RefSeq" id="WP_218405705.1">
    <property type="nucleotide sequence ID" value="NZ_JAGSPC010000004.1"/>
</dbReference>
<dbReference type="GO" id="GO:0005829">
    <property type="term" value="C:cytosol"/>
    <property type="evidence" value="ECO:0007669"/>
    <property type="project" value="TreeGrafter"/>
</dbReference>
<dbReference type="PROSITE" id="PS50042">
    <property type="entry name" value="CNMP_BINDING_3"/>
    <property type="match status" value="1"/>
</dbReference>
<name>A0A9X1JP40_9SPHN</name>
<dbReference type="PANTHER" id="PTHR24567:SF74">
    <property type="entry name" value="HTH-TYPE TRANSCRIPTIONAL REGULATOR ARCR"/>
    <property type="match status" value="1"/>
</dbReference>
<dbReference type="AlphaFoldDB" id="A0A9X1JP40"/>
<evidence type="ECO:0000313" key="2">
    <source>
        <dbReference type="EMBL" id="MBV7260318.1"/>
    </source>
</evidence>
<dbReference type="Proteomes" id="UP001138681">
    <property type="component" value="Unassembled WGS sequence"/>
</dbReference>
<evidence type="ECO:0000259" key="1">
    <source>
        <dbReference type="PROSITE" id="PS50042"/>
    </source>
</evidence>
<sequence>MNLDQRSAVLSALLDCSVEAAAALAARMQSRDFDARDTLCHQGSVRRQLWLILEGTVQLQAISAEGQATIISAFGPGELIGGAPDDYESAYDICALTPVEALEIDGLQLRQLLMDWPELGAGLSRIYAGQLDAVLDRLAARVTLSAAGRFYRELLRIAGPSDTISPAPIIAAVALSAQTTRETGSRATSAIERRGIIARDSVSLTIVSRRQLEDLVL</sequence>
<evidence type="ECO:0000313" key="3">
    <source>
        <dbReference type="Proteomes" id="UP001138681"/>
    </source>
</evidence>
<comment type="caution">
    <text evidence="2">The sequence shown here is derived from an EMBL/GenBank/DDBJ whole genome shotgun (WGS) entry which is preliminary data.</text>
</comment>
<keyword evidence="3" id="KW-1185">Reference proteome</keyword>
<organism evidence="2 3">
    <name type="scientific">Erythrobacter crassostreae</name>
    <dbReference type="NCBI Taxonomy" id="2828328"/>
    <lineage>
        <taxon>Bacteria</taxon>
        <taxon>Pseudomonadati</taxon>
        <taxon>Pseudomonadota</taxon>
        <taxon>Alphaproteobacteria</taxon>
        <taxon>Sphingomonadales</taxon>
        <taxon>Erythrobacteraceae</taxon>
        <taxon>Erythrobacter/Porphyrobacter group</taxon>
        <taxon>Erythrobacter</taxon>
    </lineage>
</organism>
<dbReference type="PANTHER" id="PTHR24567">
    <property type="entry name" value="CRP FAMILY TRANSCRIPTIONAL REGULATORY PROTEIN"/>
    <property type="match status" value="1"/>
</dbReference>
<dbReference type="InterPro" id="IPR050397">
    <property type="entry name" value="Env_Response_Regulators"/>
</dbReference>
<protein>
    <submittedName>
        <fullName evidence="2">Crp/Fnr family transcriptional regulator</fullName>
    </submittedName>
</protein>
<dbReference type="Pfam" id="PF00027">
    <property type="entry name" value="cNMP_binding"/>
    <property type="match status" value="1"/>
</dbReference>
<dbReference type="CDD" id="cd00038">
    <property type="entry name" value="CAP_ED"/>
    <property type="match status" value="1"/>
</dbReference>